<evidence type="ECO:0000313" key="4">
    <source>
        <dbReference type="Proteomes" id="UP000755654"/>
    </source>
</evidence>
<feature type="domain" description="Phytase-like" evidence="2">
    <location>
        <begin position="49"/>
        <end position="404"/>
    </location>
</feature>
<dbReference type="RefSeq" id="WP_215884944.1">
    <property type="nucleotide sequence ID" value="NZ_JAAOMP010000164.1"/>
</dbReference>
<dbReference type="InterPro" id="IPR027372">
    <property type="entry name" value="Phytase-like_dom"/>
</dbReference>
<keyword evidence="1" id="KW-0732">Signal</keyword>
<sequence length="431" mass="46069">MNQQWILRSLGVWALILGLPVSAADLAAADVQIPLAEVSVAGHPLHLTVGMGSGLTHAQGAPDDIFYAVTDRGPNIACNKSAKIFGSQICQGDGMVFPVPTFTPSIYKLQVTDDHVKVLQSLPLHAANQTAMTGLPPALMHSEQALNAELQPLGSSPNGIDSECIAALKTGGFWVGEEYGPSLLRVNAEGVVLERLVPKGSESDYAGSAVPIRAALPPLLVKRTVNRGFEGIALAPDRRALFVTLQSPFSNPDKETFKHSRNVRILKITLDEQGNFEKMAGAYVFQIPRADQLAPGEQQKDVKVSALSAVNDHAVLAMLRAGKGVQVYLLNFAHASSLLGTAWAKTEASPSLEAQDDLEPVGITPAKATLIYDASVGHDKLPEKVEGMSLLNDRELVFITDNDFGIRGDQTAMLRVPLDARAVALLRQSAR</sequence>
<comment type="caution">
    <text evidence="3">The sequence shown here is derived from an EMBL/GenBank/DDBJ whole genome shotgun (WGS) entry which is preliminary data.</text>
</comment>
<feature type="chain" id="PRO_5045914350" evidence="1">
    <location>
        <begin position="24"/>
        <end position="431"/>
    </location>
</feature>
<gene>
    <name evidence="3" type="ORF">HAP95_15040</name>
</gene>
<reference evidence="3 4" key="1">
    <citation type="journal article" date="2021" name="ISME J.">
        <title>Genomic evolution of the class Acidithiobacillia: deep-branching Proteobacteria living in extreme acidic conditions.</title>
        <authorList>
            <person name="Moya-Beltran A."/>
            <person name="Beard S."/>
            <person name="Rojas-Villalobos C."/>
            <person name="Issotta F."/>
            <person name="Gallardo Y."/>
            <person name="Ulloa R."/>
            <person name="Giaveno A."/>
            <person name="Degli Esposti M."/>
            <person name="Johnson D.B."/>
            <person name="Quatrini R."/>
        </authorList>
    </citation>
    <scope>NUCLEOTIDE SEQUENCE [LARGE SCALE GENOMIC DNA]</scope>
    <source>
        <strain evidence="3 4">RW2</strain>
    </source>
</reference>
<organism evidence="3 4">
    <name type="scientific">Acidithiobacillus sulfurivorans</name>
    <dbReference type="NCBI Taxonomy" id="1958756"/>
    <lineage>
        <taxon>Bacteria</taxon>
        <taxon>Pseudomonadati</taxon>
        <taxon>Pseudomonadota</taxon>
        <taxon>Acidithiobacillia</taxon>
        <taxon>Acidithiobacillales</taxon>
        <taxon>Acidithiobacillaceae</taxon>
        <taxon>Acidithiobacillus</taxon>
    </lineage>
</organism>
<feature type="signal peptide" evidence="1">
    <location>
        <begin position="1"/>
        <end position="23"/>
    </location>
</feature>
<dbReference type="EMBL" id="JAAOMP010000164">
    <property type="protein sequence ID" value="MBU2761448.1"/>
    <property type="molecule type" value="Genomic_DNA"/>
</dbReference>
<proteinExistence type="predicted"/>
<name>A0ABS6A3N9_9PROT</name>
<protein>
    <submittedName>
        <fullName evidence="3">Esterase-like activity of phytase family protein</fullName>
    </submittedName>
</protein>
<dbReference type="PANTHER" id="PTHR37957">
    <property type="entry name" value="BLR7070 PROTEIN"/>
    <property type="match status" value="1"/>
</dbReference>
<dbReference type="Proteomes" id="UP000755654">
    <property type="component" value="Unassembled WGS sequence"/>
</dbReference>
<dbReference type="PANTHER" id="PTHR37957:SF1">
    <property type="entry name" value="PHYTASE-LIKE DOMAIN-CONTAINING PROTEIN"/>
    <property type="match status" value="1"/>
</dbReference>
<evidence type="ECO:0000256" key="1">
    <source>
        <dbReference type="SAM" id="SignalP"/>
    </source>
</evidence>
<evidence type="ECO:0000313" key="3">
    <source>
        <dbReference type="EMBL" id="MBU2761448.1"/>
    </source>
</evidence>
<evidence type="ECO:0000259" key="2">
    <source>
        <dbReference type="Pfam" id="PF13449"/>
    </source>
</evidence>
<keyword evidence="4" id="KW-1185">Reference proteome</keyword>
<accession>A0ABS6A3N9</accession>
<dbReference type="Pfam" id="PF13449">
    <property type="entry name" value="Phytase-like"/>
    <property type="match status" value="1"/>
</dbReference>